<dbReference type="EMBL" id="JAGGKC010000002">
    <property type="protein sequence ID" value="MBP1918038.1"/>
    <property type="molecule type" value="Genomic_DNA"/>
</dbReference>
<organism evidence="8 9">
    <name type="scientific">Youngiibacter multivorans</name>
    <dbReference type="NCBI Taxonomy" id="937251"/>
    <lineage>
        <taxon>Bacteria</taxon>
        <taxon>Bacillati</taxon>
        <taxon>Bacillota</taxon>
        <taxon>Clostridia</taxon>
        <taxon>Eubacteriales</taxon>
        <taxon>Clostridiaceae</taxon>
        <taxon>Youngiibacter</taxon>
    </lineage>
</organism>
<feature type="transmembrane region" description="Helical" evidence="7">
    <location>
        <begin position="142"/>
        <end position="174"/>
    </location>
</feature>
<evidence type="ECO:0000256" key="3">
    <source>
        <dbReference type="ARBA" id="ARBA00022475"/>
    </source>
</evidence>
<keyword evidence="9" id="KW-1185">Reference proteome</keyword>
<comment type="similarity">
    <text evidence="2">Belongs to the chromate ion transporter (CHR) (TC 2.A.51) family.</text>
</comment>
<feature type="transmembrane region" description="Helical" evidence="7">
    <location>
        <begin position="118"/>
        <end position="136"/>
    </location>
</feature>
<keyword evidence="4 7" id="KW-0812">Transmembrane</keyword>
<evidence type="ECO:0000313" key="8">
    <source>
        <dbReference type="EMBL" id="MBP1918038.1"/>
    </source>
</evidence>
<accession>A0ABS4G0F6</accession>
<evidence type="ECO:0000256" key="4">
    <source>
        <dbReference type="ARBA" id="ARBA00022692"/>
    </source>
</evidence>
<feature type="transmembrane region" description="Helical" evidence="7">
    <location>
        <begin position="73"/>
        <end position="97"/>
    </location>
</feature>
<comment type="subcellular location">
    <subcellularLocation>
        <location evidence="1">Cell membrane</location>
        <topology evidence="1">Multi-pass membrane protein</topology>
    </subcellularLocation>
</comment>
<keyword evidence="5 7" id="KW-1133">Transmembrane helix</keyword>
<proteinExistence type="inferred from homology"/>
<evidence type="ECO:0000256" key="5">
    <source>
        <dbReference type="ARBA" id="ARBA00022989"/>
    </source>
</evidence>
<evidence type="ECO:0000256" key="7">
    <source>
        <dbReference type="SAM" id="Phobius"/>
    </source>
</evidence>
<evidence type="ECO:0000256" key="1">
    <source>
        <dbReference type="ARBA" id="ARBA00004651"/>
    </source>
</evidence>
<comment type="caution">
    <text evidence="8">The sequence shown here is derived from an EMBL/GenBank/DDBJ whole genome shotgun (WGS) entry which is preliminary data.</text>
</comment>
<keyword evidence="6 7" id="KW-0472">Membrane</keyword>
<dbReference type="PANTHER" id="PTHR43663:SF1">
    <property type="entry name" value="CHROMATE TRANSPORTER"/>
    <property type="match status" value="1"/>
</dbReference>
<dbReference type="Proteomes" id="UP001519271">
    <property type="component" value="Unassembled WGS sequence"/>
</dbReference>
<dbReference type="PANTHER" id="PTHR43663">
    <property type="entry name" value="CHROMATE TRANSPORT PROTEIN-RELATED"/>
    <property type="match status" value="1"/>
</dbReference>
<evidence type="ECO:0000256" key="6">
    <source>
        <dbReference type="ARBA" id="ARBA00023136"/>
    </source>
</evidence>
<dbReference type="InterPro" id="IPR052518">
    <property type="entry name" value="CHR_Transporter"/>
</dbReference>
<name>A0ABS4G0F6_9CLOT</name>
<sequence>MFKILIELFVAFFKVGLLSFGGGYTLIPLIQHQVVEVNSWATQDEFLKVLGASQAIPGAISIKFATYIGYKEAGIPGVISTITGSFIVPIAAILILFNGLKYAETIPVAERFLKGIKSATWGLIIGFGVQSLMGTSMDFRNIAIGIGALVAIAGFDLSPAIVIIVAGILGIILYR</sequence>
<keyword evidence="3" id="KW-1003">Cell membrane</keyword>
<dbReference type="Pfam" id="PF02417">
    <property type="entry name" value="Chromate_transp"/>
    <property type="match status" value="1"/>
</dbReference>
<dbReference type="RefSeq" id="WP_209458276.1">
    <property type="nucleotide sequence ID" value="NZ_JAGGKC010000002.1"/>
</dbReference>
<dbReference type="InterPro" id="IPR003370">
    <property type="entry name" value="Chromate_transpt"/>
</dbReference>
<gene>
    <name evidence="8" type="ORF">J2Z34_000509</name>
</gene>
<feature type="transmembrane region" description="Helical" evidence="7">
    <location>
        <begin position="12"/>
        <end position="30"/>
    </location>
</feature>
<reference evidence="8 9" key="1">
    <citation type="submission" date="2021-03" db="EMBL/GenBank/DDBJ databases">
        <title>Genomic Encyclopedia of Type Strains, Phase IV (KMG-IV): sequencing the most valuable type-strain genomes for metagenomic binning, comparative biology and taxonomic classification.</title>
        <authorList>
            <person name="Goeker M."/>
        </authorList>
    </citation>
    <scope>NUCLEOTIDE SEQUENCE [LARGE SCALE GENOMIC DNA]</scope>
    <source>
        <strain evidence="8 9">DSM 6139</strain>
    </source>
</reference>
<evidence type="ECO:0000313" key="9">
    <source>
        <dbReference type="Proteomes" id="UP001519271"/>
    </source>
</evidence>
<protein>
    <submittedName>
        <fullName evidence="8">Chromate transporter</fullName>
    </submittedName>
</protein>
<evidence type="ECO:0000256" key="2">
    <source>
        <dbReference type="ARBA" id="ARBA00005262"/>
    </source>
</evidence>